<dbReference type="EMBL" id="BAAAMR010000044">
    <property type="protein sequence ID" value="GAA2146614.1"/>
    <property type="molecule type" value="Genomic_DNA"/>
</dbReference>
<evidence type="ECO:0000313" key="2">
    <source>
        <dbReference type="Proteomes" id="UP001501020"/>
    </source>
</evidence>
<dbReference type="Proteomes" id="UP001501020">
    <property type="component" value="Unassembled WGS sequence"/>
</dbReference>
<reference evidence="1 2" key="1">
    <citation type="journal article" date="2019" name="Int. J. Syst. Evol. Microbiol.">
        <title>The Global Catalogue of Microorganisms (GCM) 10K type strain sequencing project: providing services to taxonomists for standard genome sequencing and annotation.</title>
        <authorList>
            <consortium name="The Broad Institute Genomics Platform"/>
            <consortium name="The Broad Institute Genome Sequencing Center for Infectious Disease"/>
            <person name="Wu L."/>
            <person name="Ma J."/>
        </authorList>
    </citation>
    <scope>NUCLEOTIDE SEQUENCE [LARGE SCALE GENOMIC DNA]</scope>
    <source>
        <strain evidence="1 2">JCM 13850</strain>
    </source>
</reference>
<comment type="caution">
    <text evidence="1">The sequence shown here is derived from an EMBL/GenBank/DDBJ whole genome shotgun (WGS) entry which is preliminary data.</text>
</comment>
<name>A0ABN2ZSQ2_9ACTN</name>
<evidence type="ECO:0008006" key="3">
    <source>
        <dbReference type="Google" id="ProtNLM"/>
    </source>
</evidence>
<sequence>MEGAEAKDTSLPDLTNVPLEYGEETPAVLAEALRLLLQRLDLQQETLSSFNASLS</sequence>
<proteinExistence type="predicted"/>
<evidence type="ECO:0000313" key="1">
    <source>
        <dbReference type="EMBL" id="GAA2146614.1"/>
    </source>
</evidence>
<protein>
    <recommendedName>
        <fullName evidence="3">FXSXX-COOH protein</fullName>
    </recommendedName>
</protein>
<keyword evidence="2" id="KW-1185">Reference proteome</keyword>
<gene>
    <name evidence="1" type="ORF">GCM10009727_48030</name>
</gene>
<organism evidence="1 2">
    <name type="scientific">Actinomadura napierensis</name>
    <dbReference type="NCBI Taxonomy" id="267854"/>
    <lineage>
        <taxon>Bacteria</taxon>
        <taxon>Bacillati</taxon>
        <taxon>Actinomycetota</taxon>
        <taxon>Actinomycetes</taxon>
        <taxon>Streptosporangiales</taxon>
        <taxon>Thermomonosporaceae</taxon>
        <taxon>Actinomadura</taxon>
    </lineage>
</organism>
<accession>A0ABN2ZSQ2</accession>